<sequence>MYTNQWEEGDKAPYGDATKEWMLKHIAQLKPIFTEFEDVIDVVNAGFIGVWGEWYYTTYFGDPTAGDSDELTAQNVADRKEILDALLAAIPNSISVQIRYPHQKIRFYDSVPTTEAEMKQKNRKARSVYANSRQYLDTPSVHLTDLCPLTGHHNDCFLASSLDRGTYVNRSVEYPYMKDDTKYTVMGGETCALSEDEPLDRYKCPTATKELKELHFSYLNQDYHEGVIKSWKDDGCFDVIHRHLGYRLVLKKAILPNTLEQGGKFCFRLELENVGYAAPYKQKTLNIMLRHKTSGDLRSAGLDYDLKTWLPGNTITVDTSAYIPSDLPTGTYEVLLAIKDKLASAHSDYNILLANDNNVPERKKGLNNLKHDLTVRVAGTAGDSSCPVLTAVDAQPESKYDRISKAGETTTPQGGGSITVLVNYSAFLLVVLVSLLTAI</sequence>
<protein>
    <recommendedName>
        <fullName evidence="6">DUF4832 domain-containing protein</fullName>
    </recommendedName>
</protein>
<dbReference type="InterPro" id="IPR032267">
    <property type="entry name" value="DUF4832"/>
</dbReference>
<keyword evidence="1" id="KW-0472">Membrane</keyword>
<evidence type="ECO:0000259" key="3">
    <source>
        <dbReference type="Pfam" id="PF16173"/>
    </source>
</evidence>
<evidence type="ECO:0008006" key="6">
    <source>
        <dbReference type="Google" id="ProtNLM"/>
    </source>
</evidence>
<evidence type="ECO:0000313" key="5">
    <source>
        <dbReference type="Proteomes" id="UP001209878"/>
    </source>
</evidence>
<dbReference type="InterPro" id="IPR032379">
    <property type="entry name" value="DUF4874"/>
</dbReference>
<evidence type="ECO:0000256" key="1">
    <source>
        <dbReference type="SAM" id="Phobius"/>
    </source>
</evidence>
<comment type="caution">
    <text evidence="4">The sequence shown here is derived from an EMBL/GenBank/DDBJ whole genome shotgun (WGS) entry which is preliminary data.</text>
</comment>
<evidence type="ECO:0000313" key="4">
    <source>
        <dbReference type="EMBL" id="KAK2176378.1"/>
    </source>
</evidence>
<keyword evidence="1" id="KW-1133">Transmembrane helix</keyword>
<dbReference type="Pfam" id="PF16173">
    <property type="entry name" value="DUF4874"/>
    <property type="match status" value="1"/>
</dbReference>
<feature type="domain" description="DUF4832" evidence="2">
    <location>
        <begin position="150"/>
        <end position="355"/>
    </location>
</feature>
<dbReference type="AlphaFoldDB" id="A0AAD9NPV8"/>
<feature type="domain" description="DUF4874" evidence="3">
    <location>
        <begin position="5"/>
        <end position="102"/>
    </location>
</feature>
<proteinExistence type="predicted"/>
<keyword evidence="5" id="KW-1185">Reference proteome</keyword>
<organism evidence="4 5">
    <name type="scientific">Ridgeia piscesae</name>
    <name type="common">Tubeworm</name>
    <dbReference type="NCBI Taxonomy" id="27915"/>
    <lineage>
        <taxon>Eukaryota</taxon>
        <taxon>Metazoa</taxon>
        <taxon>Spiralia</taxon>
        <taxon>Lophotrochozoa</taxon>
        <taxon>Annelida</taxon>
        <taxon>Polychaeta</taxon>
        <taxon>Sedentaria</taxon>
        <taxon>Canalipalpata</taxon>
        <taxon>Sabellida</taxon>
        <taxon>Siboglinidae</taxon>
        <taxon>Ridgeia</taxon>
    </lineage>
</organism>
<accession>A0AAD9NPV8</accession>
<name>A0AAD9NPV8_RIDPI</name>
<reference evidence="4" key="1">
    <citation type="journal article" date="2023" name="Mol. Biol. Evol.">
        <title>Third-Generation Sequencing Reveals the Adaptive Role of the Epigenome in Three Deep-Sea Polychaetes.</title>
        <authorList>
            <person name="Perez M."/>
            <person name="Aroh O."/>
            <person name="Sun Y."/>
            <person name="Lan Y."/>
            <person name="Juniper S.K."/>
            <person name="Young C.R."/>
            <person name="Angers B."/>
            <person name="Qian P.Y."/>
        </authorList>
    </citation>
    <scope>NUCLEOTIDE SEQUENCE</scope>
    <source>
        <strain evidence="4">R07B-5</strain>
    </source>
</reference>
<dbReference type="EMBL" id="JAODUO010000665">
    <property type="protein sequence ID" value="KAK2176378.1"/>
    <property type="molecule type" value="Genomic_DNA"/>
</dbReference>
<feature type="transmembrane region" description="Helical" evidence="1">
    <location>
        <begin position="418"/>
        <end position="438"/>
    </location>
</feature>
<dbReference type="Proteomes" id="UP001209878">
    <property type="component" value="Unassembled WGS sequence"/>
</dbReference>
<keyword evidence="1" id="KW-0812">Transmembrane</keyword>
<dbReference type="Pfam" id="PF16116">
    <property type="entry name" value="DUF4832"/>
    <property type="match status" value="1"/>
</dbReference>
<evidence type="ECO:0000259" key="2">
    <source>
        <dbReference type="Pfam" id="PF16116"/>
    </source>
</evidence>
<gene>
    <name evidence="4" type="ORF">NP493_665g02036</name>
</gene>